<gene>
    <name evidence="1" type="ORF">SDC9_119796</name>
</gene>
<dbReference type="AlphaFoldDB" id="A0A645C4X4"/>
<sequence length="81" mass="8246">MIDQLAPIAKEFITVTPDNPRAMNAAELAELLLESKLPAVACASVAEGIALAISHAGKSGVVCALGSLYLLGDVRSALGVK</sequence>
<dbReference type="EMBL" id="VSSQ01024980">
    <property type="protein sequence ID" value="MPM72820.1"/>
    <property type="molecule type" value="Genomic_DNA"/>
</dbReference>
<reference evidence="1" key="1">
    <citation type="submission" date="2019-08" db="EMBL/GenBank/DDBJ databases">
        <authorList>
            <person name="Kucharzyk K."/>
            <person name="Murdoch R.W."/>
            <person name="Higgins S."/>
            <person name="Loffler F."/>
        </authorList>
    </citation>
    <scope>NUCLEOTIDE SEQUENCE</scope>
</reference>
<accession>A0A645C4X4</accession>
<organism evidence="1">
    <name type="scientific">bioreactor metagenome</name>
    <dbReference type="NCBI Taxonomy" id="1076179"/>
    <lineage>
        <taxon>unclassified sequences</taxon>
        <taxon>metagenomes</taxon>
        <taxon>ecological metagenomes</taxon>
    </lineage>
</organism>
<dbReference type="GO" id="GO:0016881">
    <property type="term" value="F:acid-amino acid ligase activity"/>
    <property type="evidence" value="ECO:0007669"/>
    <property type="project" value="InterPro"/>
</dbReference>
<protein>
    <submittedName>
        <fullName evidence="1">Uncharacterized protein</fullName>
    </submittedName>
</protein>
<name>A0A645C4X4_9ZZZZ</name>
<dbReference type="SUPFAM" id="SSF53244">
    <property type="entry name" value="MurD-like peptide ligases, peptide-binding domain"/>
    <property type="match status" value="1"/>
</dbReference>
<evidence type="ECO:0000313" key="1">
    <source>
        <dbReference type="EMBL" id="MPM72820.1"/>
    </source>
</evidence>
<proteinExistence type="predicted"/>
<dbReference type="InterPro" id="IPR036615">
    <property type="entry name" value="Mur_ligase_C_dom_sf"/>
</dbReference>
<dbReference type="Gene3D" id="3.90.190.20">
    <property type="entry name" value="Mur ligase, C-terminal domain"/>
    <property type="match status" value="1"/>
</dbReference>
<comment type="caution">
    <text evidence="1">The sequence shown here is derived from an EMBL/GenBank/DDBJ whole genome shotgun (WGS) entry which is preliminary data.</text>
</comment>